<proteinExistence type="predicted"/>
<name>A0A9P0MME0_ACAOB</name>
<dbReference type="OrthoDB" id="8123891at2759"/>
<dbReference type="EMBL" id="CAKOFQ010008650">
    <property type="protein sequence ID" value="CAH2015266.1"/>
    <property type="molecule type" value="Genomic_DNA"/>
</dbReference>
<organism evidence="1 2">
    <name type="scientific">Acanthoscelides obtectus</name>
    <name type="common">Bean weevil</name>
    <name type="synonym">Bruchus obtectus</name>
    <dbReference type="NCBI Taxonomy" id="200917"/>
    <lineage>
        <taxon>Eukaryota</taxon>
        <taxon>Metazoa</taxon>
        <taxon>Ecdysozoa</taxon>
        <taxon>Arthropoda</taxon>
        <taxon>Hexapoda</taxon>
        <taxon>Insecta</taxon>
        <taxon>Pterygota</taxon>
        <taxon>Neoptera</taxon>
        <taxon>Endopterygota</taxon>
        <taxon>Coleoptera</taxon>
        <taxon>Polyphaga</taxon>
        <taxon>Cucujiformia</taxon>
        <taxon>Chrysomeloidea</taxon>
        <taxon>Chrysomelidae</taxon>
        <taxon>Bruchinae</taxon>
        <taxon>Bruchini</taxon>
        <taxon>Acanthoscelides</taxon>
    </lineage>
</organism>
<protein>
    <submittedName>
        <fullName evidence="1">Uncharacterized protein</fullName>
    </submittedName>
</protein>
<gene>
    <name evidence="1" type="ORF">ACAOBT_LOCUS34642</name>
</gene>
<comment type="caution">
    <text evidence="1">The sequence shown here is derived from an EMBL/GenBank/DDBJ whole genome shotgun (WGS) entry which is preliminary data.</text>
</comment>
<accession>A0A9P0MME0</accession>
<evidence type="ECO:0000313" key="1">
    <source>
        <dbReference type="EMBL" id="CAH2015266.1"/>
    </source>
</evidence>
<sequence length="162" mass="18474">MVGNTGDVYEAILQYLENIVKFSQENPRIDVISDVEIVPPHQSDDEKTQKKLKTVVFQFTMLSSINGIHTVNIRAQLDSAYWRNIQQHNDTVTKNREENVPHHTFSLPSERNIHAVIREIPASSPEQEIKEELELYIYTPLHVIDLKRNVPRAHAVGGGDPA</sequence>
<keyword evidence="2" id="KW-1185">Reference proteome</keyword>
<evidence type="ECO:0000313" key="2">
    <source>
        <dbReference type="Proteomes" id="UP001152888"/>
    </source>
</evidence>
<dbReference type="Proteomes" id="UP001152888">
    <property type="component" value="Unassembled WGS sequence"/>
</dbReference>
<reference evidence="1" key="1">
    <citation type="submission" date="2022-03" db="EMBL/GenBank/DDBJ databases">
        <authorList>
            <person name="Sayadi A."/>
        </authorList>
    </citation>
    <scope>NUCLEOTIDE SEQUENCE</scope>
</reference>
<dbReference type="AlphaFoldDB" id="A0A9P0MME0"/>